<protein>
    <submittedName>
        <fullName evidence="2">Uncharacterized protein</fullName>
    </submittedName>
</protein>
<evidence type="ECO:0000313" key="3">
    <source>
        <dbReference type="Proteomes" id="UP001283361"/>
    </source>
</evidence>
<gene>
    <name evidence="2" type="ORF">RRG08_026682</name>
</gene>
<comment type="caution">
    <text evidence="2">The sequence shown here is derived from an EMBL/GenBank/DDBJ whole genome shotgun (WGS) entry which is preliminary data.</text>
</comment>
<evidence type="ECO:0000313" key="2">
    <source>
        <dbReference type="EMBL" id="KAK3796427.1"/>
    </source>
</evidence>
<keyword evidence="3" id="KW-1185">Reference proteome</keyword>
<dbReference type="AlphaFoldDB" id="A0AAE1E756"/>
<evidence type="ECO:0000256" key="1">
    <source>
        <dbReference type="SAM" id="MobiDB-lite"/>
    </source>
</evidence>
<sequence>MNPSFWNHPQQPQQLLMWINNPIQCNSQSRGPLPVNNYNFFPRNPFPVNNHNFFSQYPFPVNNHNLFPQNPFPRHTRPEQLNSNGLLPIPNQQRRFPNCGGTGPEQQPHSFLLQQTSTSKSCYQFEEIKLARRSLGIYVDQVHPSQKSWQPLKQDSLPNRWEGEGGMMEHCTQPFPLPMKGQVTSRAPVWCPQDNTQENTTTSFSSVNITASKNATPKTTCGEGEDLRTDVVSMSDADDDSDVQVVAFTTTREASEPIIIEDSPKPSRHSKNQQILGSY</sequence>
<proteinExistence type="predicted"/>
<feature type="region of interest" description="Disordered" evidence="1">
    <location>
        <begin position="258"/>
        <end position="279"/>
    </location>
</feature>
<dbReference type="Proteomes" id="UP001283361">
    <property type="component" value="Unassembled WGS sequence"/>
</dbReference>
<dbReference type="EMBL" id="JAWDGP010000883">
    <property type="protein sequence ID" value="KAK3796427.1"/>
    <property type="molecule type" value="Genomic_DNA"/>
</dbReference>
<reference evidence="2" key="1">
    <citation type="journal article" date="2023" name="G3 (Bethesda)">
        <title>A reference genome for the long-term kleptoplast-retaining sea slug Elysia crispata morphotype clarki.</title>
        <authorList>
            <person name="Eastman K.E."/>
            <person name="Pendleton A.L."/>
            <person name="Shaikh M.A."/>
            <person name="Suttiyut T."/>
            <person name="Ogas R."/>
            <person name="Tomko P."/>
            <person name="Gavelis G."/>
            <person name="Widhalm J.R."/>
            <person name="Wisecaver J.H."/>
        </authorList>
    </citation>
    <scope>NUCLEOTIDE SEQUENCE</scope>
    <source>
        <strain evidence="2">ECLA1</strain>
    </source>
</reference>
<name>A0AAE1E756_9GAST</name>
<accession>A0AAE1E756</accession>
<organism evidence="2 3">
    <name type="scientific">Elysia crispata</name>
    <name type="common">lettuce slug</name>
    <dbReference type="NCBI Taxonomy" id="231223"/>
    <lineage>
        <taxon>Eukaryota</taxon>
        <taxon>Metazoa</taxon>
        <taxon>Spiralia</taxon>
        <taxon>Lophotrochozoa</taxon>
        <taxon>Mollusca</taxon>
        <taxon>Gastropoda</taxon>
        <taxon>Heterobranchia</taxon>
        <taxon>Euthyneura</taxon>
        <taxon>Panpulmonata</taxon>
        <taxon>Sacoglossa</taxon>
        <taxon>Placobranchoidea</taxon>
        <taxon>Plakobranchidae</taxon>
        <taxon>Elysia</taxon>
    </lineage>
</organism>